<reference evidence="2" key="1">
    <citation type="submission" date="2021-08" db="EMBL/GenBank/DDBJ databases">
        <title>Hoeflea bacterium WL0058 sp. nov., isolated from the sediment.</title>
        <authorList>
            <person name="Wang L."/>
            <person name="Zhang D."/>
        </authorList>
    </citation>
    <scope>NUCLEOTIDE SEQUENCE</scope>
    <source>
        <strain evidence="2">WL0058</strain>
    </source>
</reference>
<dbReference type="RefSeq" id="WP_220228028.1">
    <property type="nucleotide sequence ID" value="NZ_JAICBX010000002.1"/>
</dbReference>
<dbReference type="Gene3D" id="3.40.50.720">
    <property type="entry name" value="NAD(P)-binding Rossmann-like Domain"/>
    <property type="match status" value="1"/>
</dbReference>
<accession>A0AAE3CZG7</accession>
<comment type="caution">
    <text evidence="2">The sequence shown here is derived from an EMBL/GenBank/DDBJ whole genome shotgun (WGS) entry which is preliminary data.</text>
</comment>
<dbReference type="InterPro" id="IPR001509">
    <property type="entry name" value="Epimerase_deHydtase"/>
</dbReference>
<dbReference type="InterPro" id="IPR036291">
    <property type="entry name" value="NAD(P)-bd_dom_sf"/>
</dbReference>
<dbReference type="Pfam" id="PF01370">
    <property type="entry name" value="Epimerase"/>
    <property type="match status" value="1"/>
</dbReference>
<feature type="domain" description="NAD-dependent epimerase/dehydratase" evidence="1">
    <location>
        <begin position="3"/>
        <end position="224"/>
    </location>
</feature>
<dbReference type="EMBL" id="JAICBX010000002">
    <property type="protein sequence ID" value="MBW8637310.1"/>
    <property type="molecule type" value="Genomic_DNA"/>
</dbReference>
<sequence>MKVVVTGAAGFVGSQVGRVAIERGHDVVGVDRRKSDGSLPFSIETADITDRNRMIDVVGDSNAVIHCAALVGPAPATADPAAATEINVLGALAMLEAARRNNCRIVNLSTATLYGRRSDAAPLAETDPADPVGIYDATKFMSETLCDSYRKSFGVDVSSFRTGFVYGRRHSTGDYFIGRMLSGVTRIREPGRDHPCDFTYVKDLALGLVQAAEAPELPEPVYNVTGGVARTRGELAGIVSQYFPKADIELKPGVDPARHLRGPCILDRARRDFGYAPAFNLEAGVADWIAAEQQADPL</sequence>
<proteinExistence type="predicted"/>
<evidence type="ECO:0000313" key="2">
    <source>
        <dbReference type="EMBL" id="MBW8637310.1"/>
    </source>
</evidence>
<gene>
    <name evidence="2" type="ORF">K1W69_08930</name>
</gene>
<dbReference type="InterPro" id="IPR050177">
    <property type="entry name" value="Lipid_A_modif_metabolic_enz"/>
</dbReference>
<evidence type="ECO:0000313" key="3">
    <source>
        <dbReference type="Proteomes" id="UP001196509"/>
    </source>
</evidence>
<dbReference type="PANTHER" id="PTHR43245">
    <property type="entry name" value="BIFUNCTIONAL POLYMYXIN RESISTANCE PROTEIN ARNA"/>
    <property type="match status" value="1"/>
</dbReference>
<protein>
    <submittedName>
        <fullName evidence="2">NAD(P)-dependent oxidoreductase</fullName>
    </submittedName>
</protein>
<organism evidence="2 3">
    <name type="scientific">Flavimaribacter sediminis</name>
    <dbReference type="NCBI Taxonomy" id="2865987"/>
    <lineage>
        <taxon>Bacteria</taxon>
        <taxon>Pseudomonadati</taxon>
        <taxon>Pseudomonadota</taxon>
        <taxon>Alphaproteobacteria</taxon>
        <taxon>Hyphomicrobiales</taxon>
        <taxon>Rhizobiaceae</taxon>
        <taxon>Flavimaribacter</taxon>
    </lineage>
</organism>
<dbReference type="AlphaFoldDB" id="A0AAE3CZG7"/>
<name>A0AAE3CZG7_9HYPH</name>
<evidence type="ECO:0000259" key="1">
    <source>
        <dbReference type="Pfam" id="PF01370"/>
    </source>
</evidence>
<dbReference type="Proteomes" id="UP001196509">
    <property type="component" value="Unassembled WGS sequence"/>
</dbReference>
<keyword evidence="3" id="KW-1185">Reference proteome</keyword>
<dbReference type="SUPFAM" id="SSF51735">
    <property type="entry name" value="NAD(P)-binding Rossmann-fold domains"/>
    <property type="match status" value="1"/>
</dbReference>